<evidence type="ECO:0000256" key="2">
    <source>
        <dbReference type="ARBA" id="ARBA00001913"/>
    </source>
</evidence>
<evidence type="ECO:0000313" key="10">
    <source>
        <dbReference type="Proteomes" id="UP000618319"/>
    </source>
</evidence>
<protein>
    <recommendedName>
        <fullName evidence="4">beta-galactosidase</fullName>
        <ecNumber evidence="4">3.2.1.23</ecNumber>
    </recommendedName>
</protein>
<dbReference type="PANTHER" id="PTHR46323">
    <property type="entry name" value="BETA-GALACTOSIDASE"/>
    <property type="match status" value="1"/>
</dbReference>
<dbReference type="SMART" id="SM01038">
    <property type="entry name" value="Bgal_small_N"/>
    <property type="match status" value="1"/>
</dbReference>
<dbReference type="SUPFAM" id="SSF74650">
    <property type="entry name" value="Galactose mutarotase-like"/>
    <property type="match status" value="1"/>
</dbReference>
<keyword evidence="5" id="KW-0378">Hydrolase</keyword>
<comment type="caution">
    <text evidence="9">The sequence shown here is derived from an EMBL/GenBank/DDBJ whole genome shotgun (WGS) entry which is preliminary data.</text>
</comment>
<evidence type="ECO:0000256" key="5">
    <source>
        <dbReference type="ARBA" id="ARBA00022801"/>
    </source>
</evidence>
<evidence type="ECO:0000256" key="4">
    <source>
        <dbReference type="ARBA" id="ARBA00012756"/>
    </source>
</evidence>
<keyword evidence="10" id="KW-1185">Reference proteome</keyword>
<evidence type="ECO:0000313" key="9">
    <source>
        <dbReference type="EMBL" id="MBE8721513.1"/>
    </source>
</evidence>
<reference evidence="9 10" key="1">
    <citation type="submission" date="2018-02" db="EMBL/GenBank/DDBJ databases">
        <title>Sphingobacterium KA21.</title>
        <authorList>
            <person name="Vasarhelyi B.M."/>
            <person name="Deshmukh S."/>
            <person name="Balint B."/>
            <person name="Kukolya J."/>
        </authorList>
    </citation>
    <scope>NUCLEOTIDE SEQUENCE [LARGE SCALE GENOMIC DNA]</scope>
    <source>
        <strain evidence="9 10">Ka21</strain>
    </source>
</reference>
<keyword evidence="6" id="KW-0106">Calcium</keyword>
<feature type="domain" description="Beta galactosidase small chain/" evidence="8">
    <location>
        <begin position="2"/>
        <end position="165"/>
    </location>
</feature>
<dbReference type="InterPro" id="IPR014718">
    <property type="entry name" value="GH-type_carb-bd"/>
</dbReference>
<comment type="catalytic activity">
    <reaction evidence="1">
        <text>Hydrolysis of terminal non-reducing beta-D-galactose residues in beta-D-galactosides.</text>
        <dbReference type="EC" id="3.2.1.23"/>
    </reaction>
</comment>
<dbReference type="EC" id="3.2.1.23" evidence="4"/>
<dbReference type="PANTHER" id="PTHR46323:SF2">
    <property type="entry name" value="BETA-GALACTOSIDASE"/>
    <property type="match status" value="1"/>
</dbReference>
<evidence type="ECO:0000256" key="6">
    <source>
        <dbReference type="ARBA" id="ARBA00022837"/>
    </source>
</evidence>
<evidence type="ECO:0000259" key="8">
    <source>
        <dbReference type="SMART" id="SM01038"/>
    </source>
</evidence>
<evidence type="ECO:0000256" key="1">
    <source>
        <dbReference type="ARBA" id="ARBA00001412"/>
    </source>
</evidence>
<dbReference type="InterPro" id="IPR050347">
    <property type="entry name" value="Bact_Beta-galactosidase"/>
</dbReference>
<dbReference type="Gene3D" id="2.70.98.10">
    <property type="match status" value="1"/>
</dbReference>
<comment type="subunit">
    <text evidence="3">Monomer.</text>
</comment>
<keyword evidence="7" id="KW-0326">Glycosidase</keyword>
<accession>A0ABR9T837</accession>
<sequence>MGSQEMPELPRFGMRMQIQGSYDNLSYYGRGPWENYIDRNYASEIGIYEDNVANQFYPYMRPQESGNKTDVRWLKLVNKAGEGIKISGIPLQPIAFSATHYAVEELDPGMTKKQLHPHQIKKSNDIHLHIDLAQRGVAGDDSWGSLPYNPYRLLAKKYTYSYTIKGIGK</sequence>
<dbReference type="Pfam" id="PF02929">
    <property type="entry name" value="Bgal_small_N"/>
    <property type="match status" value="1"/>
</dbReference>
<comment type="cofactor">
    <cofactor evidence="2">
        <name>Ca(2+)</name>
        <dbReference type="ChEBI" id="CHEBI:29108"/>
    </cofactor>
</comment>
<dbReference type="RefSeq" id="WP_196939467.1">
    <property type="nucleotide sequence ID" value="NZ_MU158690.1"/>
</dbReference>
<dbReference type="Proteomes" id="UP000618319">
    <property type="component" value="Unassembled WGS sequence"/>
</dbReference>
<evidence type="ECO:0000256" key="3">
    <source>
        <dbReference type="ARBA" id="ARBA00011245"/>
    </source>
</evidence>
<name>A0ABR9T837_9SPHI</name>
<evidence type="ECO:0000256" key="7">
    <source>
        <dbReference type="ARBA" id="ARBA00023295"/>
    </source>
</evidence>
<dbReference type="EMBL" id="PSKQ01000021">
    <property type="protein sequence ID" value="MBE8721513.1"/>
    <property type="molecule type" value="Genomic_DNA"/>
</dbReference>
<organism evidence="9 10">
    <name type="scientific">Sphingobacterium pedocola</name>
    <dbReference type="NCBI Taxonomy" id="2082722"/>
    <lineage>
        <taxon>Bacteria</taxon>
        <taxon>Pseudomonadati</taxon>
        <taxon>Bacteroidota</taxon>
        <taxon>Sphingobacteriia</taxon>
        <taxon>Sphingobacteriales</taxon>
        <taxon>Sphingobacteriaceae</taxon>
        <taxon>Sphingobacterium</taxon>
    </lineage>
</organism>
<gene>
    <name evidence="9" type="ORF">C4F40_12350</name>
</gene>
<dbReference type="InterPro" id="IPR004199">
    <property type="entry name" value="B-gal_small/dom_5"/>
</dbReference>
<dbReference type="InterPro" id="IPR011013">
    <property type="entry name" value="Gal_mutarotase_sf_dom"/>
</dbReference>
<proteinExistence type="predicted"/>